<keyword evidence="3" id="KW-1185">Reference proteome</keyword>
<reference evidence="2 3" key="1">
    <citation type="submission" date="2020-04" db="EMBL/GenBank/DDBJ databases">
        <title>MicrobeNet Type strains.</title>
        <authorList>
            <person name="Nicholson A.C."/>
        </authorList>
    </citation>
    <scope>NUCLEOTIDE SEQUENCE [LARGE SCALE GENOMIC DNA]</scope>
    <source>
        <strain evidence="2 3">DSM 44113</strain>
    </source>
</reference>
<dbReference type="RefSeq" id="WP_168546960.1">
    <property type="nucleotide sequence ID" value="NZ_BAAAKS010000030.1"/>
</dbReference>
<keyword evidence="1" id="KW-0472">Membrane</keyword>
<feature type="transmembrane region" description="Helical" evidence="1">
    <location>
        <begin position="93"/>
        <end position="113"/>
    </location>
</feature>
<feature type="transmembrane region" description="Helical" evidence="1">
    <location>
        <begin position="33"/>
        <end position="51"/>
    </location>
</feature>
<keyword evidence="1" id="KW-1133">Transmembrane helix</keyword>
<dbReference type="AlphaFoldDB" id="A0A846X6Q9"/>
<keyword evidence="1" id="KW-0812">Transmembrane</keyword>
<protein>
    <submittedName>
        <fullName evidence="2">Uncharacterized protein</fullName>
    </submittedName>
</protein>
<comment type="caution">
    <text evidence="2">The sequence shown here is derived from an EMBL/GenBank/DDBJ whole genome shotgun (WGS) entry which is preliminary data.</text>
</comment>
<sequence length="134" mass="13400">MALALALPLVAVVLMSSFNRVTASRVANVRLDLVFIGLAACASAGIGLWMIGIVADRLGFVASGLLGLADVGLMVAAASVLKSISNGETASGGAGLAQTMVIAVVFGVVAFLIRWGREAGSADGGGESRRTPQA</sequence>
<dbReference type="EMBL" id="JAAXOQ010000024">
    <property type="protein sequence ID" value="NKY19989.1"/>
    <property type="molecule type" value="Genomic_DNA"/>
</dbReference>
<gene>
    <name evidence="2" type="ORF">HF999_16645</name>
</gene>
<name>A0A846X6Q9_9ACTN</name>
<accession>A0A846X6Q9</accession>
<feature type="transmembrane region" description="Helical" evidence="1">
    <location>
        <begin position="58"/>
        <end position="81"/>
    </location>
</feature>
<evidence type="ECO:0000313" key="3">
    <source>
        <dbReference type="Proteomes" id="UP000582646"/>
    </source>
</evidence>
<evidence type="ECO:0000313" key="2">
    <source>
        <dbReference type="EMBL" id="NKY19989.1"/>
    </source>
</evidence>
<proteinExistence type="predicted"/>
<dbReference type="Proteomes" id="UP000582646">
    <property type="component" value="Unassembled WGS sequence"/>
</dbReference>
<organism evidence="2 3">
    <name type="scientific">Tsukamurella spumae</name>
    <dbReference type="NCBI Taxonomy" id="44753"/>
    <lineage>
        <taxon>Bacteria</taxon>
        <taxon>Bacillati</taxon>
        <taxon>Actinomycetota</taxon>
        <taxon>Actinomycetes</taxon>
        <taxon>Mycobacteriales</taxon>
        <taxon>Tsukamurellaceae</taxon>
        <taxon>Tsukamurella</taxon>
    </lineage>
</organism>
<evidence type="ECO:0000256" key="1">
    <source>
        <dbReference type="SAM" id="Phobius"/>
    </source>
</evidence>